<dbReference type="Proteomes" id="UP000070434">
    <property type="component" value="Unassembled WGS sequence"/>
</dbReference>
<protein>
    <submittedName>
        <fullName evidence="1">Uncharacterized protein</fullName>
    </submittedName>
</protein>
<gene>
    <name evidence="1" type="ORF">WS64_26550</name>
</gene>
<accession>A0AAW3PSS8</accession>
<dbReference type="EMBL" id="LNJP01000003">
    <property type="protein sequence ID" value="KWZ31814.1"/>
    <property type="molecule type" value="Genomic_DNA"/>
</dbReference>
<organism evidence="1 2">
    <name type="scientific">Burkholderia anthina</name>
    <dbReference type="NCBI Taxonomy" id="179879"/>
    <lineage>
        <taxon>Bacteria</taxon>
        <taxon>Pseudomonadati</taxon>
        <taxon>Pseudomonadota</taxon>
        <taxon>Betaproteobacteria</taxon>
        <taxon>Burkholderiales</taxon>
        <taxon>Burkholderiaceae</taxon>
        <taxon>Burkholderia</taxon>
        <taxon>Burkholderia cepacia complex</taxon>
    </lineage>
</organism>
<evidence type="ECO:0000313" key="2">
    <source>
        <dbReference type="Proteomes" id="UP000070434"/>
    </source>
</evidence>
<name>A0AAW3PSS8_9BURK</name>
<comment type="caution">
    <text evidence="1">The sequence shown here is derived from an EMBL/GenBank/DDBJ whole genome shotgun (WGS) entry which is preliminary data.</text>
</comment>
<proteinExistence type="predicted"/>
<sequence>MACPNRLSGVLRELAIRRLPQACATRRRADVRGVRRRAHALRDAGRCARVCRSAWPGAAANDACASEGES</sequence>
<dbReference type="AlphaFoldDB" id="A0AAW3PSS8"/>
<evidence type="ECO:0000313" key="1">
    <source>
        <dbReference type="EMBL" id="KWZ31814.1"/>
    </source>
</evidence>
<reference evidence="1 2" key="1">
    <citation type="submission" date="2015-11" db="EMBL/GenBank/DDBJ databases">
        <authorList>
            <person name="Sahl J."/>
            <person name="Wagner D."/>
            <person name="Keim P."/>
        </authorList>
    </citation>
    <scope>NUCLEOTIDE SEQUENCE [LARGE SCALE GENOMIC DNA]</scope>
    <source>
        <strain evidence="1 2">AZ-4-2-10-S1-D7</strain>
    </source>
</reference>